<organism evidence="1 2">
    <name type="scientific">Amycolatopsis japonica</name>
    <dbReference type="NCBI Taxonomy" id="208439"/>
    <lineage>
        <taxon>Bacteria</taxon>
        <taxon>Bacillati</taxon>
        <taxon>Actinomycetota</taxon>
        <taxon>Actinomycetes</taxon>
        <taxon>Pseudonocardiales</taxon>
        <taxon>Pseudonocardiaceae</taxon>
        <taxon>Amycolatopsis</taxon>
        <taxon>Amycolatopsis japonica group</taxon>
    </lineage>
</organism>
<proteinExistence type="predicted"/>
<protein>
    <submittedName>
        <fullName evidence="1">Uncharacterized protein</fullName>
    </submittedName>
</protein>
<evidence type="ECO:0000313" key="1">
    <source>
        <dbReference type="EMBL" id="AIG78432.1"/>
    </source>
</evidence>
<evidence type="ECO:0000313" key="2">
    <source>
        <dbReference type="Proteomes" id="UP000028492"/>
    </source>
</evidence>
<keyword evidence="2" id="KW-1185">Reference proteome</keyword>
<sequence length="163" mass="18368">MSESAASQIFENLRRKREGLEPLPYTATNYFVQEANGPTEAELATAAACASTRPKPMTEEQRELYRKTKTITWGYLMGQASSSTGRFAVRQSDPQKLREALRRLEETPSEGDVVVGKGPMTGRWFVGRYVRPHPAWRNESIVDGYGRLLNLLTTTLMVVERAK</sequence>
<gene>
    <name evidence="1" type="ORF">AJAP_27960</name>
</gene>
<dbReference type="HOGENOM" id="CLU_1623702_0_0_11"/>
<dbReference type="Proteomes" id="UP000028492">
    <property type="component" value="Chromosome"/>
</dbReference>
<dbReference type="KEGG" id="aja:AJAP_27960"/>
<dbReference type="AlphaFoldDB" id="A0A075UW86"/>
<dbReference type="EMBL" id="CP008953">
    <property type="protein sequence ID" value="AIG78432.1"/>
    <property type="molecule type" value="Genomic_DNA"/>
</dbReference>
<dbReference type="STRING" id="208439.AJAP_27960"/>
<dbReference type="RefSeq" id="WP_038516657.1">
    <property type="nucleotide sequence ID" value="NZ_CP008953.1"/>
</dbReference>
<reference evidence="1 2" key="1">
    <citation type="journal article" date="2014" name="J. Biotechnol.">
        <title>Complete genome sequence of the actinobacterium Amycolatopsis japonica MG417-CF17(T) (=DSM 44213T) producing (S,S)-N,N'-ethylenediaminedisuccinic acid.</title>
        <authorList>
            <person name="Stegmann E."/>
            <person name="Albersmeier A."/>
            <person name="Spohn M."/>
            <person name="Gert H."/>
            <person name="Weber T."/>
            <person name="Wohlleben W."/>
            <person name="Kalinowski J."/>
            <person name="Ruckert C."/>
        </authorList>
    </citation>
    <scope>NUCLEOTIDE SEQUENCE [LARGE SCALE GENOMIC DNA]</scope>
    <source>
        <strain evidence="2">MG417-CF17 (DSM 44213)</strain>
    </source>
</reference>
<accession>A0A075UW86</accession>
<name>A0A075UW86_9PSEU</name>